<comment type="caution">
    <text evidence="1">The sequence shown here is derived from an EMBL/GenBank/DDBJ whole genome shotgun (WGS) entry which is preliminary data.</text>
</comment>
<sequence>IDEKVVNDAVKDIQRALLQADVNVKLVMELSNKIKERSLKESVSTGMSPREHVINIVYQELLNIMGQGTEIKLGSQKIMMVGLQGSGKTTTTAKLGRFFQRKGLKPAVICADTYRPGAFEQLSTLCSRLNVSFYGDKDNKDVVDIVKTGMKEVGKYDILIIDTAGRHALEDDLILEMENIHAIAQPDHRLLVIDAAIGQQASEQAKVFNESVGITGVVITKLDGTAKGGGALSAVTETKSSIAFIGTGEKPDDFEKFEPDRFISRLLGMGDIKTLIEKAQEAMIEDDFDMDSLMRGKFTLKDMYKQMEAMNKMGPLKQIMQMLPSMPLLPKNADLSDEQFQMTESTLGKFKVIMDSMTANELEEPKVIGSSRVKRIARGSGNSVEDVRLLLKQHRMMQQAFKGLRSGKFNIQKMMKKMGA</sequence>
<evidence type="ECO:0000313" key="1">
    <source>
        <dbReference type="EMBL" id="TKY91274.1"/>
    </source>
</evidence>
<organism evidence="1 2">
    <name type="scientific">Candidatus Methanomarinus sp</name>
    <dbReference type="NCBI Taxonomy" id="3386244"/>
    <lineage>
        <taxon>Archaea</taxon>
        <taxon>Methanobacteriati</taxon>
        <taxon>Methanobacteriota</taxon>
        <taxon>Stenosarchaea group</taxon>
        <taxon>Methanomicrobia</taxon>
        <taxon>Methanosarcinales</taxon>
        <taxon>ANME-2 cluster</taxon>
        <taxon>Candidatus Methanocomedenaceae</taxon>
        <taxon>Candidatus Methanomarinus</taxon>
    </lineage>
</organism>
<proteinExistence type="predicted"/>
<feature type="non-terminal residue" evidence="1">
    <location>
        <position position="1"/>
    </location>
</feature>
<gene>
    <name evidence="1" type="ORF">C5S46_06685</name>
</gene>
<dbReference type="EMBL" id="QYBA01000228">
    <property type="protein sequence ID" value="TKY91274.1"/>
    <property type="molecule type" value="Genomic_DNA"/>
</dbReference>
<protein>
    <submittedName>
        <fullName evidence="1">Signal recognition particle protein</fullName>
    </submittedName>
</protein>
<reference evidence="1" key="1">
    <citation type="submission" date="2018-09" db="EMBL/GenBank/DDBJ databases">
        <title>A genomic encyclopedia of anaerobic methanotrophic archaea.</title>
        <authorList>
            <person name="Skennerton C.T."/>
            <person name="Chadwick G.L."/>
            <person name="Laso-Perez R."/>
            <person name="Leu A.O."/>
            <person name="Speth D.R."/>
            <person name="Yu H."/>
            <person name="Morgan-Lang C."/>
            <person name="Hatzenpichler R."/>
            <person name="Goudeau D."/>
            <person name="Malmstrom R."/>
            <person name="Woyke T."/>
            <person name="Hallam S."/>
            <person name="Tyson G.W."/>
            <person name="Wegener G."/>
            <person name="Boetius A."/>
            <person name="Orphan V.J."/>
        </authorList>
    </citation>
    <scope>NUCLEOTIDE SEQUENCE</scope>
    <source>
        <strain evidence="1">CONS3730D10UFb2</strain>
    </source>
</reference>
<dbReference type="Proteomes" id="UP000315423">
    <property type="component" value="Unassembled WGS sequence"/>
</dbReference>
<accession>A0AC61S9A7</accession>
<evidence type="ECO:0000313" key="2">
    <source>
        <dbReference type="Proteomes" id="UP000315423"/>
    </source>
</evidence>
<name>A0AC61S9A7_9EURY</name>